<protein>
    <submittedName>
        <fullName evidence="1">Uncharacterized protein</fullName>
    </submittedName>
</protein>
<accession>A0ACD1I438</accession>
<sequence length="959" mass="104245">MKFTVGSAMVATTFLSAANAAFPSIPNIPETCLEIPQVIGNKPLQLLSYFHKEVCEKNCTATINQHNQYLQESVFPQIMKDLDQKLDVPASEQASFQKIQTQINSAIEKDCKSEGDKPLCNDLEGLASYGLCALKASQPIILNNIGQLQGSMNITDADCTKIKQIDSDATVWQKTLPSYIDKFAQECSRDQILGDRSLLCRRDSDAVAASGMLAVAPLDASNRNEECHFYLLAESTLASPRTNLSEIGSTSPNISGITGTPDGSTEHLGMPSSVPCPALKSTKKRCSGTFPCSKCIRLGRADTCVPSPRSAAQRPTANTRISGNSNASYDSGRRPTTTLSAGSLAGRVDSASIEASEPSRSTVDTQPMSPETLHRTHPRMLRNLRGERANPLPAVYVGKAASLSFLQLVRDTVSQYIGPSQFSHNVKSEDMLEMETPHGTPPTLESSLDSYQLLQYYQTYSSATSGFIYVLSSAEAMEVLDALIEPSTHPDRTEMAVAGMIIAIGAQASKRTVSTEQAERYFFSRAQRSAFEGMLENPSLTLIRLFLLMSFYMLGACRRNAAFMYLGVAVRAAVALGLHLTELADAVPSPEQHQRARVWMSVYNLDLLVSSILGRPAATAALRSETEDGPIRYALLEGHMSIGLVASYGVSRILEEIISSMYSKDGASAELADSLLAKLKQWSDELPGPLVEPPNLDFDEPAARTHIINNLHVACIYHFAVITATRPFLVSVLGVRLARLHNDSGTSSDLLHEDAAHSNLATACIDSALYMIQTCSEVHRSGLMLGNMCILKAFVFAAALVLGFSMFSRKEAEPSHEQAYGEALEILRVLSEQSAQAGHYFEILSCLGNAVAEQRRRLVQHSRQTKGRYVSKLFSLDDRRPSVEVQEGLDTSFNNGVSAIAPEAGISDPWAGIQRLGFMDTLEIDAAFSGLDGMQLPVWDSFPFVGEAFQLQGRVGDVT</sequence>
<evidence type="ECO:0000313" key="1">
    <source>
        <dbReference type="EMBL" id="RAK85232.1"/>
    </source>
</evidence>
<proteinExistence type="predicted"/>
<evidence type="ECO:0000313" key="2">
    <source>
        <dbReference type="Proteomes" id="UP000249748"/>
    </source>
</evidence>
<gene>
    <name evidence="1" type="ORF">BO79DRAFT_247670</name>
</gene>
<dbReference type="Proteomes" id="UP000249748">
    <property type="component" value="Unassembled WGS sequence"/>
</dbReference>
<dbReference type="EMBL" id="KZ824567">
    <property type="protein sequence ID" value="RAK85232.1"/>
    <property type="molecule type" value="Genomic_DNA"/>
</dbReference>
<reference evidence="1" key="1">
    <citation type="submission" date="2018-02" db="EMBL/GenBank/DDBJ databases">
        <title>The genomes of Aspergillus section Nigri reveals drivers in fungal speciation.</title>
        <authorList>
            <consortium name="DOE Joint Genome Institute"/>
            <person name="Vesth T.C."/>
            <person name="Nybo J."/>
            <person name="Theobald S."/>
            <person name="Brandl J."/>
            <person name="Frisvad J.C."/>
            <person name="Nielsen K.F."/>
            <person name="Lyhne E.K."/>
            <person name="Kogle M.E."/>
            <person name="Kuo A."/>
            <person name="Riley R."/>
            <person name="Clum A."/>
            <person name="Nolan M."/>
            <person name="Lipzen A."/>
            <person name="Salamov A."/>
            <person name="Henrissat B."/>
            <person name="Wiebenga A."/>
            <person name="De vries R.P."/>
            <person name="Grigoriev I.V."/>
            <person name="Mortensen U.H."/>
            <person name="Andersen M.R."/>
            <person name="Baker S.E."/>
        </authorList>
    </citation>
    <scope>NUCLEOTIDE SEQUENCE</scope>
    <source>
        <strain evidence="1">CBS 115574</strain>
    </source>
</reference>
<keyword evidence="2" id="KW-1185">Reference proteome</keyword>
<name>A0ACD1I438_9EURO</name>
<organism evidence="1 2">
    <name type="scientific">Aspergillus costaricaensis CBS 115574</name>
    <dbReference type="NCBI Taxonomy" id="1448317"/>
    <lineage>
        <taxon>Eukaryota</taxon>
        <taxon>Fungi</taxon>
        <taxon>Dikarya</taxon>
        <taxon>Ascomycota</taxon>
        <taxon>Pezizomycotina</taxon>
        <taxon>Eurotiomycetes</taxon>
        <taxon>Eurotiomycetidae</taxon>
        <taxon>Eurotiales</taxon>
        <taxon>Aspergillaceae</taxon>
        <taxon>Aspergillus</taxon>
        <taxon>Aspergillus subgen. Circumdati</taxon>
    </lineage>
</organism>